<organism evidence="1 2">
    <name type="scientific">Sphingobium yanoikuyae</name>
    <name type="common">Sphingomonas yanoikuyae</name>
    <dbReference type="NCBI Taxonomy" id="13690"/>
    <lineage>
        <taxon>Bacteria</taxon>
        <taxon>Pseudomonadati</taxon>
        <taxon>Pseudomonadota</taxon>
        <taxon>Alphaproteobacteria</taxon>
        <taxon>Sphingomonadales</taxon>
        <taxon>Sphingomonadaceae</taxon>
        <taxon>Sphingobium</taxon>
    </lineage>
</organism>
<dbReference type="PIRSF" id="PIRSF029208">
    <property type="entry name" value="Phage_tail_GPU"/>
    <property type="match status" value="1"/>
</dbReference>
<dbReference type="EMBL" id="QRAL01000016">
    <property type="protein sequence ID" value="RSU55832.1"/>
    <property type="molecule type" value="Genomic_DNA"/>
</dbReference>
<dbReference type="AlphaFoldDB" id="A0A430BSY5"/>
<reference evidence="1 2" key="1">
    <citation type="submission" date="2018-07" db="EMBL/GenBank/DDBJ databases">
        <title>Genomic and Epidemiologic Investigation of an Indolent Hospital Outbreak.</title>
        <authorList>
            <person name="Johnson R.C."/>
            <person name="Deming C."/>
            <person name="Conlan S."/>
            <person name="Zellmer C.J."/>
            <person name="Michelin A.V."/>
            <person name="Lee-Lin S."/>
            <person name="Thomas P.J."/>
            <person name="Park M."/>
            <person name="Weingarten R.A."/>
            <person name="Less J."/>
            <person name="Dekker J.P."/>
            <person name="Frank K.M."/>
            <person name="Musser K.A."/>
            <person name="Mcquiston J.R."/>
            <person name="Henderson D.K."/>
            <person name="Lau A.F."/>
            <person name="Palmore T.N."/>
            <person name="Segre J.A."/>
        </authorList>
    </citation>
    <scope>NUCLEOTIDE SEQUENCE [LARGE SCALE GENOMIC DNA]</scope>
    <source>
        <strain evidence="1 2">SK-NIH.Env6_1116</strain>
    </source>
</reference>
<proteinExistence type="predicted"/>
<sequence>MALGMFIFDLPTLAHDELQRRASWRHARSPRVGARDATQFVGPGEETVSLSGAVYAEITDGRVSIDDLRTMAASGEAWPLLDGTGTVFGDYVIEAIDERHAYLMTDGRAQRIDFAIDLLRVDDQ</sequence>
<comment type="caution">
    <text evidence="1">The sequence shown here is derived from an EMBL/GenBank/DDBJ whole genome shotgun (WGS) entry which is preliminary data.</text>
</comment>
<name>A0A430BSY5_SPHYA</name>
<protein>
    <submittedName>
        <fullName evidence="1">Oxidoreductase</fullName>
    </submittedName>
</protein>
<gene>
    <name evidence="1" type="ORF">DAH51_15050</name>
</gene>
<dbReference type="InterPro" id="IPR016912">
    <property type="entry name" value="Phage_P2_GpU"/>
</dbReference>
<dbReference type="Pfam" id="PF06995">
    <property type="entry name" value="Phage_P2_GpU"/>
    <property type="match status" value="1"/>
</dbReference>
<dbReference type="Proteomes" id="UP000287401">
    <property type="component" value="Unassembled WGS sequence"/>
</dbReference>
<evidence type="ECO:0000313" key="2">
    <source>
        <dbReference type="Proteomes" id="UP000287401"/>
    </source>
</evidence>
<accession>A0A430BSY5</accession>
<dbReference type="InterPro" id="IPR009734">
    <property type="entry name" value="Myoviridae_GpU"/>
</dbReference>
<evidence type="ECO:0000313" key="1">
    <source>
        <dbReference type="EMBL" id="RSU55832.1"/>
    </source>
</evidence>